<dbReference type="GO" id="GO:0052621">
    <property type="term" value="F:diguanylate cyclase activity"/>
    <property type="evidence" value="ECO:0007669"/>
    <property type="project" value="UniProtKB-EC"/>
</dbReference>
<feature type="domain" description="GGDEF" evidence="5">
    <location>
        <begin position="312"/>
        <end position="447"/>
    </location>
</feature>
<protein>
    <recommendedName>
        <fullName evidence="1">diguanylate cyclase</fullName>
        <ecNumber evidence="1">2.7.7.65</ecNumber>
    </recommendedName>
</protein>
<evidence type="ECO:0000313" key="7">
    <source>
        <dbReference type="Proteomes" id="UP000287168"/>
    </source>
</evidence>
<name>A0A444MAQ9_9RHOB</name>
<dbReference type="OrthoDB" id="9812260at2"/>
<dbReference type="GO" id="GO:0000160">
    <property type="term" value="P:phosphorelay signal transduction system"/>
    <property type="evidence" value="ECO:0007669"/>
    <property type="project" value="InterPro"/>
</dbReference>
<evidence type="ECO:0000259" key="5">
    <source>
        <dbReference type="PROSITE" id="PS50887"/>
    </source>
</evidence>
<dbReference type="Pfam" id="PF00990">
    <property type="entry name" value="GGDEF"/>
    <property type="match status" value="1"/>
</dbReference>
<dbReference type="InterPro" id="IPR029787">
    <property type="entry name" value="Nucleotide_cyclase"/>
</dbReference>
<dbReference type="PANTHER" id="PTHR45138">
    <property type="entry name" value="REGULATORY COMPONENTS OF SENSORY TRANSDUCTION SYSTEM"/>
    <property type="match status" value="1"/>
</dbReference>
<dbReference type="PROSITE" id="PS50110">
    <property type="entry name" value="RESPONSE_REGULATORY"/>
    <property type="match status" value="1"/>
</dbReference>
<dbReference type="CDD" id="cd01949">
    <property type="entry name" value="GGDEF"/>
    <property type="match status" value="1"/>
</dbReference>
<gene>
    <name evidence="6" type="ORF">EP867_11210</name>
</gene>
<dbReference type="EMBL" id="SBLC01000014">
    <property type="protein sequence ID" value="RWY40570.1"/>
    <property type="molecule type" value="Genomic_DNA"/>
</dbReference>
<accession>A0A444MAQ9</accession>
<dbReference type="FunFam" id="3.30.70.270:FF:000001">
    <property type="entry name" value="Diguanylate cyclase domain protein"/>
    <property type="match status" value="1"/>
</dbReference>
<dbReference type="InterPro" id="IPR000160">
    <property type="entry name" value="GGDEF_dom"/>
</dbReference>
<dbReference type="SMART" id="SM00448">
    <property type="entry name" value="REC"/>
    <property type="match status" value="1"/>
</dbReference>
<evidence type="ECO:0000256" key="2">
    <source>
        <dbReference type="ARBA" id="ARBA00034247"/>
    </source>
</evidence>
<dbReference type="InterPro" id="IPR043128">
    <property type="entry name" value="Rev_trsase/Diguanyl_cyclase"/>
</dbReference>
<feature type="domain" description="Response regulatory" evidence="4">
    <location>
        <begin position="4"/>
        <end position="118"/>
    </location>
</feature>
<dbReference type="PROSITE" id="PS50887">
    <property type="entry name" value="GGDEF"/>
    <property type="match status" value="1"/>
</dbReference>
<dbReference type="Gene3D" id="3.30.70.270">
    <property type="match status" value="1"/>
</dbReference>
<dbReference type="Gene3D" id="3.40.50.2300">
    <property type="match status" value="1"/>
</dbReference>
<dbReference type="EC" id="2.7.7.65" evidence="1"/>
<dbReference type="AlphaFoldDB" id="A0A444MAQ9"/>
<evidence type="ECO:0000256" key="3">
    <source>
        <dbReference type="PROSITE-ProRule" id="PRU00169"/>
    </source>
</evidence>
<dbReference type="NCBIfam" id="TIGR00254">
    <property type="entry name" value="GGDEF"/>
    <property type="match status" value="1"/>
</dbReference>
<dbReference type="PANTHER" id="PTHR45138:SF9">
    <property type="entry name" value="DIGUANYLATE CYCLASE DGCM-RELATED"/>
    <property type="match status" value="1"/>
</dbReference>
<dbReference type="SUPFAM" id="SSF52172">
    <property type="entry name" value="CheY-like"/>
    <property type="match status" value="1"/>
</dbReference>
<dbReference type="RefSeq" id="WP_128489207.1">
    <property type="nucleotide sequence ID" value="NZ_JBHLXB010000009.1"/>
</dbReference>
<dbReference type="CDD" id="cd00156">
    <property type="entry name" value="REC"/>
    <property type="match status" value="1"/>
</dbReference>
<proteinExistence type="predicted"/>
<reference evidence="6 7" key="1">
    <citation type="journal article" date="2015" name="Int. J. Syst. Evol. Microbiol.">
        <title>Gemmobacter intermedius sp. nov., isolated from a white stork (Ciconia ciconia).</title>
        <authorList>
            <person name="Kampfer P."/>
            <person name="Jerzak L."/>
            <person name="Wilharm G."/>
            <person name="Golke J."/>
            <person name="Busse H.J."/>
            <person name="Glaeser S.P."/>
        </authorList>
    </citation>
    <scope>NUCLEOTIDE SEQUENCE [LARGE SCALE GENOMIC DNA]</scope>
    <source>
        <strain evidence="6 7">119/4</strain>
    </source>
</reference>
<keyword evidence="7" id="KW-1185">Reference proteome</keyword>
<dbReference type="GO" id="GO:0043709">
    <property type="term" value="P:cell adhesion involved in single-species biofilm formation"/>
    <property type="evidence" value="ECO:0007669"/>
    <property type="project" value="TreeGrafter"/>
</dbReference>
<dbReference type="InterPro" id="IPR050469">
    <property type="entry name" value="Diguanylate_Cyclase"/>
</dbReference>
<dbReference type="InterPro" id="IPR011006">
    <property type="entry name" value="CheY-like_superfamily"/>
</dbReference>
<dbReference type="SUPFAM" id="SSF55073">
    <property type="entry name" value="Nucleotide cyclase"/>
    <property type="match status" value="1"/>
</dbReference>
<comment type="caution">
    <text evidence="6">The sequence shown here is derived from an EMBL/GenBank/DDBJ whole genome shotgun (WGS) entry which is preliminary data.</text>
</comment>
<sequence length="450" mass="48007">MLRRVLIIDEVAPRRIRLQAGLQAACYEVRSACGLAEGLALLRGPPADLVLLSGGLITGPSACDLLRRRAGQPGLPILALLQQGEGEARVRVLLAGASEVLPEDASAHFQLAQIRSFLRQSSGPRALYDEMPDGFCEAPPGLERPSLIAVVGPEARAESWCRSLRPFLAPHRLTPLSRRSLLEREDLSPDALLLCAAPGAEEAPGLLADLLARRGPAAAPLVRISPSGTAAQDAAALDLGADAVLPAVVTPLEAATRLRRLIGRRLRNETRMRLLHDGLRLALTDPLTGLSNRRHALPALSRMLRETGPGGTDCAVMLLDLDHFKQVNDTFGHAAGDDVLTEVARRLRSGLEPDDLIARYGGEEFLIAAKLGAGRDPLALADHLRCALALRPIPLPAERRSLPVTASIGLALSRGAACLADEMLKRADEALLSAKRQGRNQVCLARQLAA</sequence>
<dbReference type="Proteomes" id="UP000287168">
    <property type="component" value="Unassembled WGS sequence"/>
</dbReference>
<evidence type="ECO:0000256" key="1">
    <source>
        <dbReference type="ARBA" id="ARBA00012528"/>
    </source>
</evidence>
<dbReference type="GO" id="GO:0005886">
    <property type="term" value="C:plasma membrane"/>
    <property type="evidence" value="ECO:0007669"/>
    <property type="project" value="TreeGrafter"/>
</dbReference>
<comment type="catalytic activity">
    <reaction evidence="2">
        <text>2 GTP = 3',3'-c-di-GMP + 2 diphosphate</text>
        <dbReference type="Rhea" id="RHEA:24898"/>
        <dbReference type="ChEBI" id="CHEBI:33019"/>
        <dbReference type="ChEBI" id="CHEBI:37565"/>
        <dbReference type="ChEBI" id="CHEBI:58805"/>
        <dbReference type="EC" id="2.7.7.65"/>
    </reaction>
</comment>
<organism evidence="6 7">
    <name type="scientific">Falsigemmobacter intermedius</name>
    <dbReference type="NCBI Taxonomy" id="1553448"/>
    <lineage>
        <taxon>Bacteria</taxon>
        <taxon>Pseudomonadati</taxon>
        <taxon>Pseudomonadota</taxon>
        <taxon>Alphaproteobacteria</taxon>
        <taxon>Rhodobacterales</taxon>
        <taxon>Paracoccaceae</taxon>
        <taxon>Falsigemmobacter</taxon>
    </lineage>
</organism>
<evidence type="ECO:0000313" key="6">
    <source>
        <dbReference type="EMBL" id="RWY40570.1"/>
    </source>
</evidence>
<dbReference type="SMART" id="SM00267">
    <property type="entry name" value="GGDEF"/>
    <property type="match status" value="1"/>
</dbReference>
<evidence type="ECO:0000259" key="4">
    <source>
        <dbReference type="PROSITE" id="PS50110"/>
    </source>
</evidence>
<dbReference type="InterPro" id="IPR001789">
    <property type="entry name" value="Sig_transdc_resp-reg_receiver"/>
</dbReference>
<comment type="caution">
    <text evidence="3">Lacks conserved residue(s) required for the propagation of feature annotation.</text>
</comment>
<dbReference type="GO" id="GO:1902201">
    <property type="term" value="P:negative regulation of bacterial-type flagellum-dependent cell motility"/>
    <property type="evidence" value="ECO:0007669"/>
    <property type="project" value="TreeGrafter"/>
</dbReference>